<comment type="caution">
    <text evidence="2">The sequence shown here is derived from an EMBL/GenBank/DDBJ whole genome shotgun (WGS) entry which is preliminary data.</text>
</comment>
<proteinExistence type="predicted"/>
<evidence type="ECO:0000313" key="2">
    <source>
        <dbReference type="EMBL" id="KAK5091432.1"/>
    </source>
</evidence>
<keyword evidence="3" id="KW-1185">Reference proteome</keyword>
<evidence type="ECO:0000313" key="3">
    <source>
        <dbReference type="Proteomes" id="UP001309876"/>
    </source>
</evidence>
<evidence type="ECO:0000256" key="1">
    <source>
        <dbReference type="SAM" id="MobiDB-lite"/>
    </source>
</evidence>
<protein>
    <submittedName>
        <fullName evidence="2">Uncharacterized protein</fullName>
    </submittedName>
</protein>
<dbReference type="EMBL" id="JAVRRJ010000001">
    <property type="protein sequence ID" value="KAK5091432.1"/>
    <property type="molecule type" value="Genomic_DNA"/>
</dbReference>
<organism evidence="2 3">
    <name type="scientific">Lithohypha guttulata</name>
    <dbReference type="NCBI Taxonomy" id="1690604"/>
    <lineage>
        <taxon>Eukaryota</taxon>
        <taxon>Fungi</taxon>
        <taxon>Dikarya</taxon>
        <taxon>Ascomycota</taxon>
        <taxon>Pezizomycotina</taxon>
        <taxon>Eurotiomycetes</taxon>
        <taxon>Chaetothyriomycetidae</taxon>
        <taxon>Chaetothyriales</taxon>
        <taxon>Trichomeriaceae</taxon>
        <taxon>Lithohypha</taxon>
    </lineage>
</organism>
<dbReference type="AlphaFoldDB" id="A0AAN7T7S3"/>
<gene>
    <name evidence="2" type="ORF">LTR05_001615</name>
</gene>
<accession>A0AAN7T7S3</accession>
<dbReference type="Proteomes" id="UP001309876">
    <property type="component" value="Unassembled WGS sequence"/>
</dbReference>
<reference evidence="2 3" key="1">
    <citation type="submission" date="2023-08" db="EMBL/GenBank/DDBJ databases">
        <title>Black Yeasts Isolated from many extreme environments.</title>
        <authorList>
            <person name="Coleine C."/>
            <person name="Stajich J.E."/>
            <person name="Selbmann L."/>
        </authorList>
    </citation>
    <scope>NUCLEOTIDE SEQUENCE [LARGE SCALE GENOMIC DNA]</scope>
    <source>
        <strain evidence="2 3">CCFEE 5910</strain>
    </source>
</reference>
<name>A0AAN7T7S3_9EURO</name>
<feature type="region of interest" description="Disordered" evidence="1">
    <location>
        <begin position="602"/>
        <end position="627"/>
    </location>
</feature>
<sequence>MASPKPTPFLRTANTSITGSANARGGNASTLSDNVLSNIIQQYLLDSDLHACLQLRQVNRWFNDEVLCSLFILQIKDLEDSVAYKRIPRHIGYLQLQGFLNKRSQPRKKGHRAIRKAILRTLGYDPHDANTILNTCLCYRPQQVCFGQVVGSSSTSSCNDHDMMNAVFSVFGSLVFSLGGSSDHFNQLWYRDERYWRLLVACHRGDVPALQDLLEEYTADDSVSQDMVASILCDCSVVAARQDRPSIIDELYIEAREHEEVLSKLTHMPAVSNPLLEAIRLGYREVLKRLLKWQWKFNSGNCSYVDAMQLIMNTKTYQNNDEAMCGGMLRVLFDWTDTWRNIAEMKGFLIQVGQNNQQSFLEIAISALRSQHYFRHERGTEGSFSASQPLLALTEHGKLEMLKLFLDNRKLLLPHTDTAQDMRMRGLVICDELDRRSEARVPILKLIMHYSQDLVDSKRELQQMLMPHYGTRLDKWAWLAMTVGLDSVCEDYENQTLGSLLLGKAVEGLKVETVRFLVNNNVQLESEARTFQVYEDDVWEMARLKKVKELLQRGGQGDYTRRRVLETTFTLTKAGPKRKRDDTSLKNNGSVRIRTTGISGKAVTSPLSSRFPRRNSVVSRKSNGRKSRQIVSIASVSASTSDVGE</sequence>
<feature type="region of interest" description="Disordered" evidence="1">
    <location>
        <begin position="1"/>
        <end position="24"/>
    </location>
</feature>
<feature type="compositionally biased region" description="Polar residues" evidence="1">
    <location>
        <begin position="12"/>
        <end position="24"/>
    </location>
</feature>